<dbReference type="SMART" id="SM00028">
    <property type="entry name" value="TPR"/>
    <property type="match status" value="2"/>
</dbReference>
<keyword evidence="1" id="KW-0677">Repeat</keyword>
<organism evidence="4 5">
    <name type="scientific">Caerostris extrusa</name>
    <name type="common">Bark spider</name>
    <name type="synonym">Caerostris bankana</name>
    <dbReference type="NCBI Taxonomy" id="172846"/>
    <lineage>
        <taxon>Eukaryota</taxon>
        <taxon>Metazoa</taxon>
        <taxon>Ecdysozoa</taxon>
        <taxon>Arthropoda</taxon>
        <taxon>Chelicerata</taxon>
        <taxon>Arachnida</taxon>
        <taxon>Araneae</taxon>
        <taxon>Araneomorphae</taxon>
        <taxon>Entelegynae</taxon>
        <taxon>Araneoidea</taxon>
        <taxon>Araneidae</taxon>
        <taxon>Caerostris</taxon>
    </lineage>
</organism>
<reference evidence="4 5" key="1">
    <citation type="submission" date="2021-06" db="EMBL/GenBank/DDBJ databases">
        <title>Caerostris extrusa draft genome.</title>
        <authorList>
            <person name="Kono N."/>
            <person name="Arakawa K."/>
        </authorList>
    </citation>
    <scope>NUCLEOTIDE SEQUENCE [LARGE SCALE GENOMIC DNA]</scope>
</reference>
<name>A0AAV4V7A6_CAEEX</name>
<keyword evidence="4" id="KW-0472">Membrane</keyword>
<evidence type="ECO:0000313" key="4">
    <source>
        <dbReference type="EMBL" id="GIY66092.1"/>
    </source>
</evidence>
<dbReference type="Proteomes" id="UP001054945">
    <property type="component" value="Unassembled WGS sequence"/>
</dbReference>
<dbReference type="GO" id="GO:0030968">
    <property type="term" value="P:endoplasmic reticulum unfolded protein response"/>
    <property type="evidence" value="ECO:0007669"/>
    <property type="project" value="TreeGrafter"/>
</dbReference>
<keyword evidence="4" id="KW-0812">Transmembrane</keyword>
<dbReference type="InterPro" id="IPR052346">
    <property type="entry name" value="O-mannosyl-transferase_TMTC"/>
</dbReference>
<keyword evidence="5" id="KW-1185">Reference proteome</keyword>
<protein>
    <submittedName>
        <fullName evidence="4">Transmembrane and TPR repeat-containing protein 4</fullName>
    </submittedName>
</protein>
<evidence type="ECO:0000313" key="5">
    <source>
        <dbReference type="Proteomes" id="UP001054945"/>
    </source>
</evidence>
<sequence>MQSTMPTNTLGKAGKYKESEKHFLRAIELNNQNPTYHTNLGVLYHRWKKYHLAENSYKKAIELKPDMKSAGDNLKLLYKTLGRV</sequence>
<dbReference type="EMBL" id="BPLR01014074">
    <property type="protein sequence ID" value="GIY66092.1"/>
    <property type="molecule type" value="Genomic_DNA"/>
</dbReference>
<dbReference type="GO" id="GO:0005783">
    <property type="term" value="C:endoplasmic reticulum"/>
    <property type="evidence" value="ECO:0007669"/>
    <property type="project" value="TreeGrafter"/>
</dbReference>
<dbReference type="Pfam" id="PF00515">
    <property type="entry name" value="TPR_1"/>
    <property type="match status" value="1"/>
</dbReference>
<dbReference type="PANTHER" id="PTHR44227">
    <property type="match status" value="1"/>
</dbReference>
<comment type="caution">
    <text evidence="4">The sequence shown here is derived from an EMBL/GenBank/DDBJ whole genome shotgun (WGS) entry which is preliminary data.</text>
</comment>
<dbReference type="PROSITE" id="PS50005">
    <property type="entry name" value="TPR"/>
    <property type="match status" value="1"/>
</dbReference>
<feature type="repeat" description="TPR" evidence="3">
    <location>
        <begin position="34"/>
        <end position="67"/>
    </location>
</feature>
<dbReference type="InterPro" id="IPR019734">
    <property type="entry name" value="TPR_rpt"/>
</dbReference>
<evidence type="ECO:0000256" key="2">
    <source>
        <dbReference type="ARBA" id="ARBA00022803"/>
    </source>
</evidence>
<dbReference type="GO" id="GO:0035269">
    <property type="term" value="P:protein O-linked glycosylation via mannose"/>
    <property type="evidence" value="ECO:0007669"/>
    <property type="project" value="TreeGrafter"/>
</dbReference>
<evidence type="ECO:0000256" key="3">
    <source>
        <dbReference type="PROSITE-ProRule" id="PRU00339"/>
    </source>
</evidence>
<dbReference type="Gene3D" id="1.25.40.10">
    <property type="entry name" value="Tetratricopeptide repeat domain"/>
    <property type="match status" value="1"/>
</dbReference>
<dbReference type="InterPro" id="IPR011990">
    <property type="entry name" value="TPR-like_helical_dom_sf"/>
</dbReference>
<dbReference type="PANTHER" id="PTHR44227:SF3">
    <property type="entry name" value="PROTEIN O-MANNOSYL-TRANSFERASE TMTC4"/>
    <property type="match status" value="1"/>
</dbReference>
<evidence type="ECO:0000256" key="1">
    <source>
        <dbReference type="ARBA" id="ARBA00022737"/>
    </source>
</evidence>
<dbReference type="AlphaFoldDB" id="A0AAV4V7A6"/>
<dbReference type="GO" id="GO:0000030">
    <property type="term" value="F:mannosyltransferase activity"/>
    <property type="evidence" value="ECO:0007669"/>
    <property type="project" value="TreeGrafter"/>
</dbReference>
<dbReference type="Pfam" id="PF13181">
    <property type="entry name" value="TPR_8"/>
    <property type="match status" value="1"/>
</dbReference>
<proteinExistence type="predicted"/>
<dbReference type="SUPFAM" id="SSF48452">
    <property type="entry name" value="TPR-like"/>
    <property type="match status" value="1"/>
</dbReference>
<accession>A0AAV4V7A6</accession>
<keyword evidence="2 3" id="KW-0802">TPR repeat</keyword>
<gene>
    <name evidence="4" type="primary">X975_18929</name>
    <name evidence="4" type="ORF">CEXT_161471</name>
</gene>